<dbReference type="Proteomes" id="UP000580568">
    <property type="component" value="Unassembled WGS sequence"/>
</dbReference>
<gene>
    <name evidence="2" type="ORF">bsdtw1_02496</name>
</gene>
<keyword evidence="3" id="KW-1185">Reference proteome</keyword>
<reference evidence="2 3" key="1">
    <citation type="submission" date="2020-07" db="EMBL/GenBank/DDBJ databases">
        <title>A new beta-1,3-glucan-decomposing anaerobic bacterium isolated from anoxic soil subjected to biological soil disinfestation.</title>
        <authorList>
            <person name="Ueki A."/>
            <person name="Tonouchi A."/>
        </authorList>
    </citation>
    <scope>NUCLEOTIDE SEQUENCE [LARGE SCALE GENOMIC DNA]</scope>
    <source>
        <strain evidence="2 3">TW1</strain>
    </source>
</reference>
<dbReference type="AlphaFoldDB" id="A0A6V8SGQ5"/>
<dbReference type="Pfam" id="PF03235">
    <property type="entry name" value="GmrSD_N"/>
    <property type="match status" value="1"/>
</dbReference>
<comment type="caution">
    <text evidence="2">The sequence shown here is derived from an EMBL/GenBank/DDBJ whole genome shotgun (WGS) entry which is preliminary data.</text>
</comment>
<name>A0A6V8SGQ5_9CLOT</name>
<evidence type="ECO:0000259" key="1">
    <source>
        <dbReference type="Pfam" id="PF03235"/>
    </source>
</evidence>
<evidence type="ECO:0000313" key="3">
    <source>
        <dbReference type="Proteomes" id="UP000580568"/>
    </source>
</evidence>
<accession>A0A6V8SGQ5</accession>
<evidence type="ECO:0000313" key="2">
    <source>
        <dbReference type="EMBL" id="GFP76394.1"/>
    </source>
</evidence>
<organism evidence="2 3">
    <name type="scientific">Clostridium fungisolvens</name>
    <dbReference type="NCBI Taxonomy" id="1604897"/>
    <lineage>
        <taxon>Bacteria</taxon>
        <taxon>Bacillati</taxon>
        <taxon>Bacillota</taxon>
        <taxon>Clostridia</taxon>
        <taxon>Eubacteriales</taxon>
        <taxon>Clostridiaceae</taxon>
        <taxon>Clostridium</taxon>
    </lineage>
</organism>
<dbReference type="InterPro" id="IPR004919">
    <property type="entry name" value="GmrSD_N"/>
</dbReference>
<dbReference type="PANTHER" id="PTHR37292">
    <property type="entry name" value="VNG6097C"/>
    <property type="match status" value="1"/>
</dbReference>
<dbReference type="EMBL" id="BLZR01000001">
    <property type="protein sequence ID" value="GFP76394.1"/>
    <property type="molecule type" value="Genomic_DNA"/>
</dbReference>
<dbReference type="RefSeq" id="WP_183277825.1">
    <property type="nucleotide sequence ID" value="NZ_BLZR01000001.1"/>
</dbReference>
<proteinExistence type="predicted"/>
<dbReference type="PANTHER" id="PTHR37292:SF2">
    <property type="entry name" value="DUF262 DOMAIN-CONTAINING PROTEIN"/>
    <property type="match status" value="1"/>
</dbReference>
<feature type="domain" description="GmrSD restriction endonucleases N-terminal" evidence="1">
    <location>
        <begin position="12"/>
        <end position="259"/>
    </location>
</feature>
<protein>
    <recommendedName>
        <fullName evidence="1">GmrSD restriction endonucleases N-terminal domain-containing protein</fullName>
    </recommendedName>
</protein>
<sequence length="572" mass="66254">MAYEKKSIRSIIEDVNSRRIYLPAIQRKYVWADSQITRLMDSIMLGYPIGTFLFWKVKKTIVNQKEYSMYEFIKDYHDRDMYKNPAAPQPFPIGSGDETLWAVLDGQQRLTSLYIALQGSISRKLPNKRWKNDDAFPKKELYFDLHSEKTDDDDISYEFKFLTQEDASKNKNNKIWYLVKDILKYSAEDLLTDVIIPNGWATDKTATKNISLLHTRLATDEIINYFEVEKDSIDSVLDIFVRVNSGGTVLSKSDLLFSTIVSHWDKARDEIDKLLSEINKKGEGFNFTNDFIMRTCLYLLDMSVALKVETFKKDSVLKIKDNWNSIRQAIKDTVDLLNEFGFNSENIISYVAISPMVYYRFKGGKFDAESKCELRKYIVIAQVKQIFGTASNSALASIREALKAAPADLFKMSNLNSVRFTGDRTLRYTADEIDAMFDTYEIGAYTFMLLSLLYPNLKYSQKGFHQDHMHPHTGFEEGKINGLVLSRGSVIDEDTKEEWRRRRNTLANLQLLEGRENESKNATPLADWLKVDENSENAKYLPEDISYELSNFEEFMEKRQELMSNALKNILL</sequence>